<protein>
    <submittedName>
        <fullName evidence="1">Uncharacterized protein</fullName>
    </submittedName>
</protein>
<dbReference type="Proteomes" id="UP000655759">
    <property type="component" value="Unassembled WGS sequence"/>
</dbReference>
<proteinExistence type="predicted"/>
<reference evidence="1" key="1">
    <citation type="submission" date="2021-02" db="EMBL/GenBank/DDBJ databases">
        <authorList>
            <person name="Han P."/>
        </authorList>
    </citation>
    <scope>NUCLEOTIDE SEQUENCE</scope>
    <source>
        <strain evidence="1">Candidatus Nitrosotenuis uzonensis 5A</strain>
    </source>
</reference>
<name>A0A812F202_9ARCH</name>
<gene>
    <name evidence="1" type="ORF">NUZ5A_50400</name>
</gene>
<evidence type="ECO:0000313" key="1">
    <source>
        <dbReference type="EMBL" id="CAE6495308.1"/>
    </source>
</evidence>
<comment type="caution">
    <text evidence="1">The sequence shown here is derived from an EMBL/GenBank/DDBJ whole genome shotgun (WGS) entry which is preliminary data.</text>
</comment>
<accession>A0A812F202</accession>
<sequence>MICMKQTERSLKEMLSNLPDDKLKMLAEGIEMSPFPVLINKEYKKRFGNNNTKLKNSLKKQIRAKQLAEKKLLRSLYAEMKKFEQQEISISGLEQLSAKSIKQIQERQKRALDHMLSLTAELSKLHKYRIILETDLISDTSHK</sequence>
<organism evidence="1 2">
    <name type="scientific">Candidatus Nitrosotenuis uzonensis</name>
    <dbReference type="NCBI Taxonomy" id="1407055"/>
    <lineage>
        <taxon>Archaea</taxon>
        <taxon>Nitrososphaerota</taxon>
        <taxon>Candidatus Nitrosotenuis</taxon>
    </lineage>
</organism>
<dbReference type="AlphaFoldDB" id="A0A812F202"/>
<evidence type="ECO:0000313" key="2">
    <source>
        <dbReference type="Proteomes" id="UP000655759"/>
    </source>
</evidence>
<dbReference type="EMBL" id="CAJNAQ010000005">
    <property type="protein sequence ID" value="CAE6495308.1"/>
    <property type="molecule type" value="Genomic_DNA"/>
</dbReference>